<dbReference type="AlphaFoldDB" id="A0A559J8S9"/>
<name>A0A559J8S9_9BACL</name>
<dbReference type="OrthoDB" id="9803772at2"/>
<reference evidence="2 3" key="1">
    <citation type="submission" date="2019-07" db="EMBL/GenBank/DDBJ databases">
        <authorList>
            <person name="Kim J."/>
        </authorList>
    </citation>
    <scope>NUCLEOTIDE SEQUENCE [LARGE SCALE GENOMIC DNA]</scope>
    <source>
        <strain evidence="2 3">G13</strain>
    </source>
</reference>
<dbReference type="CDD" id="cd04301">
    <property type="entry name" value="NAT_SF"/>
    <property type="match status" value="1"/>
</dbReference>
<keyword evidence="3" id="KW-1185">Reference proteome</keyword>
<comment type="caution">
    <text evidence="2">The sequence shown here is derived from an EMBL/GenBank/DDBJ whole genome shotgun (WGS) entry which is preliminary data.</text>
</comment>
<sequence>MEAKIIQLQSLDQLEKWIKAFERHDINRSQEYYHKCLEENINGTRITLFAVVNDEIAGCSHLKYKSDYLYFLESGIPEINDLNVFIEYQRQGIANRLMDEFEGQISRTHKKIGIGVGLYKDYGTAQRIYCRRGYIPDGNGVSYNNQIVKPGSMICVDDDLILYFIKDLSQYKLFFGGSL</sequence>
<dbReference type="Gene3D" id="3.40.630.30">
    <property type="match status" value="1"/>
</dbReference>
<dbReference type="InterPro" id="IPR016181">
    <property type="entry name" value="Acyl_CoA_acyltransferase"/>
</dbReference>
<dbReference type="PROSITE" id="PS51186">
    <property type="entry name" value="GNAT"/>
    <property type="match status" value="1"/>
</dbReference>
<evidence type="ECO:0000313" key="3">
    <source>
        <dbReference type="Proteomes" id="UP000316330"/>
    </source>
</evidence>
<dbReference type="Proteomes" id="UP000316330">
    <property type="component" value="Unassembled WGS sequence"/>
</dbReference>
<evidence type="ECO:0000259" key="1">
    <source>
        <dbReference type="PROSITE" id="PS51186"/>
    </source>
</evidence>
<gene>
    <name evidence="2" type="ORF">FPZ45_21495</name>
</gene>
<evidence type="ECO:0000313" key="2">
    <source>
        <dbReference type="EMBL" id="TVX96283.1"/>
    </source>
</evidence>
<proteinExistence type="predicted"/>
<protein>
    <submittedName>
        <fullName evidence="2">GNAT family N-acetyltransferase</fullName>
    </submittedName>
</protein>
<keyword evidence="2" id="KW-0808">Transferase</keyword>
<dbReference type="EMBL" id="VNJJ01000017">
    <property type="protein sequence ID" value="TVX96283.1"/>
    <property type="molecule type" value="Genomic_DNA"/>
</dbReference>
<organism evidence="2 3">
    <name type="scientific">Cohnella terricola</name>
    <dbReference type="NCBI Taxonomy" id="1289167"/>
    <lineage>
        <taxon>Bacteria</taxon>
        <taxon>Bacillati</taxon>
        <taxon>Bacillota</taxon>
        <taxon>Bacilli</taxon>
        <taxon>Bacillales</taxon>
        <taxon>Paenibacillaceae</taxon>
        <taxon>Cohnella</taxon>
    </lineage>
</organism>
<accession>A0A559J8S9</accession>
<dbReference type="InterPro" id="IPR000182">
    <property type="entry name" value="GNAT_dom"/>
</dbReference>
<dbReference type="Pfam" id="PF13673">
    <property type="entry name" value="Acetyltransf_10"/>
    <property type="match status" value="1"/>
</dbReference>
<dbReference type="RefSeq" id="WP_144706363.1">
    <property type="nucleotide sequence ID" value="NZ_VNJJ01000017.1"/>
</dbReference>
<feature type="domain" description="N-acetyltransferase" evidence="1">
    <location>
        <begin position="1"/>
        <end position="158"/>
    </location>
</feature>
<dbReference type="SUPFAM" id="SSF55729">
    <property type="entry name" value="Acyl-CoA N-acyltransferases (Nat)"/>
    <property type="match status" value="1"/>
</dbReference>
<dbReference type="GO" id="GO:0016747">
    <property type="term" value="F:acyltransferase activity, transferring groups other than amino-acyl groups"/>
    <property type="evidence" value="ECO:0007669"/>
    <property type="project" value="InterPro"/>
</dbReference>